<evidence type="ECO:0000256" key="1">
    <source>
        <dbReference type="SAM" id="MobiDB-lite"/>
    </source>
</evidence>
<dbReference type="Proteomes" id="UP000001542">
    <property type="component" value="Unassembled WGS sequence"/>
</dbReference>
<keyword evidence="3" id="KW-1185">Reference proteome</keyword>
<dbReference type="VEuPathDB" id="TrichDB:TVAG_232900"/>
<dbReference type="VEuPathDB" id="TrichDB:TVAGG3_0099370"/>
<feature type="compositionally biased region" description="Basic and acidic residues" evidence="1">
    <location>
        <begin position="49"/>
        <end position="80"/>
    </location>
</feature>
<organism evidence="2 3">
    <name type="scientific">Trichomonas vaginalis (strain ATCC PRA-98 / G3)</name>
    <dbReference type="NCBI Taxonomy" id="412133"/>
    <lineage>
        <taxon>Eukaryota</taxon>
        <taxon>Metamonada</taxon>
        <taxon>Parabasalia</taxon>
        <taxon>Trichomonadida</taxon>
        <taxon>Trichomonadidae</taxon>
        <taxon>Trichomonas</taxon>
    </lineage>
</organism>
<dbReference type="AlphaFoldDB" id="A2DAG6"/>
<dbReference type="KEGG" id="tva:5468011"/>
<proteinExistence type="predicted"/>
<sequence length="80" mass="9233">MSQGLDIEAIKKEIREQILTELKTSKTEEKPEKPKRKLSEKQLAALAAGREKNPQMKAKREREAKEKAEKEKAESVEKKE</sequence>
<evidence type="ECO:0000313" key="2">
    <source>
        <dbReference type="EMBL" id="EAY22469.1"/>
    </source>
</evidence>
<evidence type="ECO:0000313" key="3">
    <source>
        <dbReference type="Proteomes" id="UP000001542"/>
    </source>
</evidence>
<feature type="region of interest" description="Disordered" evidence="1">
    <location>
        <begin position="22"/>
        <end position="80"/>
    </location>
</feature>
<protein>
    <submittedName>
        <fullName evidence="2">Uncharacterized protein</fullName>
    </submittedName>
</protein>
<feature type="compositionally biased region" description="Basic and acidic residues" evidence="1">
    <location>
        <begin position="22"/>
        <end position="40"/>
    </location>
</feature>
<gene>
    <name evidence="2" type="ORF">TVAG_034920</name>
</gene>
<reference evidence="2" key="1">
    <citation type="submission" date="2006-10" db="EMBL/GenBank/DDBJ databases">
        <authorList>
            <person name="Amadeo P."/>
            <person name="Zhao Q."/>
            <person name="Wortman J."/>
            <person name="Fraser-Liggett C."/>
            <person name="Carlton J."/>
        </authorList>
    </citation>
    <scope>NUCLEOTIDE SEQUENCE</scope>
    <source>
        <strain evidence="2">G3</strain>
    </source>
</reference>
<accession>A2DAG6</accession>
<dbReference type="InParanoid" id="A2DAG6"/>
<reference evidence="2" key="2">
    <citation type="journal article" date="2007" name="Science">
        <title>Draft genome sequence of the sexually transmitted pathogen Trichomonas vaginalis.</title>
        <authorList>
            <person name="Carlton J.M."/>
            <person name="Hirt R.P."/>
            <person name="Silva J.C."/>
            <person name="Delcher A.L."/>
            <person name="Schatz M."/>
            <person name="Zhao Q."/>
            <person name="Wortman J.R."/>
            <person name="Bidwell S.L."/>
            <person name="Alsmark U.C.M."/>
            <person name="Besteiro S."/>
            <person name="Sicheritz-Ponten T."/>
            <person name="Noel C.J."/>
            <person name="Dacks J.B."/>
            <person name="Foster P.G."/>
            <person name="Simillion C."/>
            <person name="Van de Peer Y."/>
            <person name="Miranda-Saavedra D."/>
            <person name="Barton G.J."/>
            <person name="Westrop G.D."/>
            <person name="Mueller S."/>
            <person name="Dessi D."/>
            <person name="Fiori P.L."/>
            <person name="Ren Q."/>
            <person name="Paulsen I."/>
            <person name="Zhang H."/>
            <person name="Bastida-Corcuera F.D."/>
            <person name="Simoes-Barbosa A."/>
            <person name="Brown M.T."/>
            <person name="Hayes R.D."/>
            <person name="Mukherjee M."/>
            <person name="Okumura C.Y."/>
            <person name="Schneider R."/>
            <person name="Smith A.J."/>
            <person name="Vanacova S."/>
            <person name="Villalvazo M."/>
            <person name="Haas B.J."/>
            <person name="Pertea M."/>
            <person name="Feldblyum T.V."/>
            <person name="Utterback T.R."/>
            <person name="Shu C.L."/>
            <person name="Osoegawa K."/>
            <person name="de Jong P.J."/>
            <person name="Hrdy I."/>
            <person name="Horvathova L."/>
            <person name="Zubacova Z."/>
            <person name="Dolezal P."/>
            <person name="Malik S.B."/>
            <person name="Logsdon J.M. Jr."/>
            <person name="Henze K."/>
            <person name="Gupta A."/>
            <person name="Wang C.C."/>
            <person name="Dunne R.L."/>
            <person name="Upcroft J.A."/>
            <person name="Upcroft P."/>
            <person name="White O."/>
            <person name="Salzberg S.L."/>
            <person name="Tang P."/>
            <person name="Chiu C.-H."/>
            <person name="Lee Y.-S."/>
            <person name="Embley T.M."/>
            <person name="Coombs G.H."/>
            <person name="Mottram J.C."/>
            <person name="Tachezy J."/>
            <person name="Fraser-Liggett C.M."/>
            <person name="Johnson P.J."/>
        </authorList>
    </citation>
    <scope>NUCLEOTIDE SEQUENCE [LARGE SCALE GENOMIC DNA]</scope>
    <source>
        <strain evidence="2">G3</strain>
    </source>
</reference>
<dbReference type="SMR" id="A2DAG6"/>
<name>A2DAG6_TRIV3</name>
<dbReference type="EMBL" id="DS113183">
    <property type="protein sequence ID" value="EAY22469.1"/>
    <property type="molecule type" value="Genomic_DNA"/>
</dbReference>